<comment type="subunit">
    <text evidence="13">Homodimer.</text>
</comment>
<comment type="cofactor">
    <cofactor evidence="3">
        <name>Mg(2+)</name>
        <dbReference type="ChEBI" id="CHEBI:18420"/>
    </cofactor>
</comment>
<dbReference type="InterPro" id="IPR003594">
    <property type="entry name" value="HATPase_dom"/>
</dbReference>
<dbReference type="InterPro" id="IPR036890">
    <property type="entry name" value="HATPase_C_sf"/>
</dbReference>
<dbReference type="CDD" id="cd16930">
    <property type="entry name" value="HATPase_TopII-like"/>
    <property type="match status" value="1"/>
</dbReference>
<feature type="compositionally biased region" description="Polar residues" evidence="14">
    <location>
        <begin position="1442"/>
        <end position="1451"/>
    </location>
</feature>
<dbReference type="FunFam" id="3.90.199.10:FF:000002">
    <property type="entry name" value="DNA topoisomerase 2"/>
    <property type="match status" value="1"/>
</dbReference>
<protein>
    <recommendedName>
        <fullName evidence="13">DNA topoisomerase 2</fullName>
        <ecNumber evidence="13">5.6.2.2</ecNumber>
    </recommendedName>
</protein>
<dbReference type="PANTHER" id="PTHR10169">
    <property type="entry name" value="DNA TOPOISOMERASE/GYRASE"/>
    <property type="match status" value="1"/>
</dbReference>
<evidence type="ECO:0000256" key="9">
    <source>
        <dbReference type="ARBA" id="ARBA00023029"/>
    </source>
</evidence>
<dbReference type="PRINTS" id="PR00418">
    <property type="entry name" value="TPI2FAMILY"/>
</dbReference>
<feature type="region of interest" description="Disordered" evidence="14">
    <location>
        <begin position="1320"/>
        <end position="1383"/>
    </location>
</feature>
<feature type="compositionally biased region" description="Basic and acidic residues" evidence="14">
    <location>
        <begin position="1335"/>
        <end position="1373"/>
    </location>
</feature>
<evidence type="ECO:0000256" key="14">
    <source>
        <dbReference type="SAM" id="MobiDB-lite"/>
    </source>
</evidence>
<dbReference type="SUPFAM" id="SSF56719">
    <property type="entry name" value="Type II DNA topoisomerase"/>
    <property type="match status" value="1"/>
</dbReference>
<feature type="compositionally biased region" description="Low complexity" evidence="14">
    <location>
        <begin position="1400"/>
        <end position="1409"/>
    </location>
</feature>
<feature type="active site" description="O-(5'-phospho-DNA)-tyrosine intermediate" evidence="12">
    <location>
        <position position="796"/>
    </location>
</feature>
<dbReference type="PROSITE" id="PS52040">
    <property type="entry name" value="TOPO_IIA"/>
    <property type="match status" value="1"/>
</dbReference>
<evidence type="ECO:0000256" key="1">
    <source>
        <dbReference type="ARBA" id="ARBA00000185"/>
    </source>
</evidence>
<dbReference type="GO" id="GO:0005524">
    <property type="term" value="F:ATP binding"/>
    <property type="evidence" value="ECO:0007669"/>
    <property type="project" value="UniProtKB-UniRule"/>
</dbReference>
<dbReference type="SMART" id="SM00433">
    <property type="entry name" value="TOP2c"/>
    <property type="match status" value="1"/>
</dbReference>
<comment type="similarity">
    <text evidence="4 13">Belongs to the type II topoisomerase family.</text>
</comment>
<dbReference type="FunFam" id="3.30.565.10:FF:000004">
    <property type="entry name" value="DNA topoisomerase 2"/>
    <property type="match status" value="1"/>
</dbReference>
<dbReference type="FunFam" id="3.30.1360.40:FF:000003">
    <property type="entry name" value="DNA topoisomerase 2"/>
    <property type="match status" value="1"/>
</dbReference>
<dbReference type="InterPro" id="IPR034157">
    <property type="entry name" value="TOPRIM_TopoII"/>
</dbReference>
<dbReference type="FunFam" id="3.30.230.10:FF:000008">
    <property type="entry name" value="DNA topoisomerase 2"/>
    <property type="match status" value="1"/>
</dbReference>
<feature type="region of interest" description="Disordered" evidence="14">
    <location>
        <begin position="1396"/>
        <end position="1500"/>
    </location>
</feature>
<reference evidence="17 18" key="1">
    <citation type="submission" date="2016-04" db="EMBL/GenBank/DDBJ databases">
        <title>The genome of Intoshia linei affirms orthonectids as highly simplified spiralians.</title>
        <authorList>
            <person name="Mikhailov K.V."/>
            <person name="Slusarev G.S."/>
            <person name="Nikitin M.A."/>
            <person name="Logacheva M.D."/>
            <person name="Penin A."/>
            <person name="Aleoshin V."/>
            <person name="Panchin Y.V."/>
        </authorList>
    </citation>
    <scope>NUCLEOTIDE SEQUENCE [LARGE SCALE GENOMIC DNA]</scope>
    <source>
        <strain evidence="17">Intl2013</strain>
        <tissue evidence="17">Whole animal</tissue>
    </source>
</reference>
<dbReference type="GO" id="GO:0046872">
    <property type="term" value="F:metal ion binding"/>
    <property type="evidence" value="ECO:0007669"/>
    <property type="project" value="UniProtKB-KW"/>
</dbReference>
<organism evidence="17 18">
    <name type="scientific">Intoshia linei</name>
    <dbReference type="NCBI Taxonomy" id="1819745"/>
    <lineage>
        <taxon>Eukaryota</taxon>
        <taxon>Metazoa</taxon>
        <taxon>Spiralia</taxon>
        <taxon>Lophotrochozoa</taxon>
        <taxon>Mesozoa</taxon>
        <taxon>Orthonectida</taxon>
        <taxon>Rhopaluridae</taxon>
        <taxon>Intoshia</taxon>
    </lineage>
</organism>
<dbReference type="Pfam" id="PF02518">
    <property type="entry name" value="HATPase_c"/>
    <property type="match status" value="1"/>
</dbReference>
<dbReference type="FunFam" id="3.30.1490.30:FF:000001">
    <property type="entry name" value="DNA topoisomerase 2"/>
    <property type="match status" value="1"/>
</dbReference>
<dbReference type="GO" id="GO:0005634">
    <property type="term" value="C:nucleus"/>
    <property type="evidence" value="ECO:0007669"/>
    <property type="project" value="TreeGrafter"/>
</dbReference>
<comment type="cofactor">
    <cofactor evidence="2">
        <name>Ca(2+)</name>
        <dbReference type="ChEBI" id="CHEBI:29108"/>
    </cofactor>
</comment>
<dbReference type="GO" id="GO:0003918">
    <property type="term" value="F:DNA topoisomerase type II (double strand cut, ATP-hydrolyzing) activity"/>
    <property type="evidence" value="ECO:0007669"/>
    <property type="project" value="UniProtKB-UniRule"/>
</dbReference>
<dbReference type="PROSITE" id="PS50880">
    <property type="entry name" value="TOPRIM"/>
    <property type="match status" value="1"/>
</dbReference>
<comment type="function">
    <text evidence="13">Control of topological states of DNA by transient breakage and subsequent rejoining of DNA strands. Topoisomerase II makes double-strand breaks.</text>
</comment>
<dbReference type="EC" id="5.6.2.2" evidence="13"/>
<dbReference type="InterPro" id="IPR013760">
    <property type="entry name" value="Topo_IIA-like_dom_sf"/>
</dbReference>
<proteinExistence type="inferred from homology"/>
<evidence type="ECO:0000256" key="6">
    <source>
        <dbReference type="ARBA" id="ARBA00022741"/>
    </source>
</evidence>
<dbReference type="Gene3D" id="3.30.230.10">
    <property type="match status" value="1"/>
</dbReference>
<dbReference type="GO" id="GO:0006265">
    <property type="term" value="P:DNA topological change"/>
    <property type="evidence" value="ECO:0007669"/>
    <property type="project" value="UniProtKB-UniRule"/>
</dbReference>
<dbReference type="Gene3D" id="3.40.50.670">
    <property type="match status" value="1"/>
</dbReference>
<feature type="domain" description="Toprim" evidence="15">
    <location>
        <begin position="446"/>
        <end position="563"/>
    </location>
</feature>
<dbReference type="InterPro" id="IPR013759">
    <property type="entry name" value="Topo_IIA_B_C"/>
</dbReference>
<dbReference type="EMBL" id="LWCA01000443">
    <property type="protein sequence ID" value="OAF68460.1"/>
    <property type="molecule type" value="Genomic_DNA"/>
</dbReference>
<evidence type="ECO:0000256" key="5">
    <source>
        <dbReference type="ARBA" id="ARBA00022723"/>
    </source>
</evidence>
<dbReference type="SMART" id="SM00434">
    <property type="entry name" value="TOP4c"/>
    <property type="match status" value="1"/>
</dbReference>
<evidence type="ECO:0000256" key="12">
    <source>
        <dbReference type="PROSITE-ProRule" id="PRU01384"/>
    </source>
</evidence>
<dbReference type="PROSITE" id="PS00177">
    <property type="entry name" value="TOPOISOMERASE_II"/>
    <property type="match status" value="1"/>
</dbReference>
<dbReference type="InterPro" id="IPR020568">
    <property type="entry name" value="Ribosomal_Su5_D2-typ_SF"/>
</dbReference>
<dbReference type="GO" id="GO:0000819">
    <property type="term" value="P:sister chromatid segregation"/>
    <property type="evidence" value="ECO:0007669"/>
    <property type="project" value="TreeGrafter"/>
</dbReference>
<dbReference type="Proteomes" id="UP000078046">
    <property type="component" value="Unassembled WGS sequence"/>
</dbReference>
<name>A0A177B2T6_9BILA</name>
<dbReference type="InterPro" id="IPR014721">
    <property type="entry name" value="Ribsml_uS5_D2-typ_fold_subgr"/>
</dbReference>
<dbReference type="Gene3D" id="3.90.199.10">
    <property type="entry name" value="Topoisomerase II, domain 5"/>
    <property type="match status" value="1"/>
</dbReference>
<sequence length="1500" mass="172652">MKYSSQSKSVTKKHNEGTIEKIYQKKTQLEHILLRPDTYIGSIEKITQLMWVFDEEKNHMIKKEISFVPGLYKIFDEIIVNAADNKVRDSNMDCIKIKISREENMISIWNNGKSVPIVMHKVEKMYVPSLIFGQLLTSSNYDDTKKKVTGGRNGYGAKLCNAFSVKFTLETQSRSGRKKFKQTWKDNMSTEGEPKIVPIERAAGDDYTRVSFSPDLKRFGMETLEDDIIMLFKRRAYDICAVSKCKVFLNGEKIPIKNFKDFVDLHIRGMKDELGQPLNIAYDKQERWEIALTVSDTGFQHSSFVNSIATTKGGRHVDYIADQIVSKILEAVKKKQKKGSVEIKPFQVKNHLFLFLNVQIENPQFDSQTKENFTSAVRSFGSKCVISDKFVTQVIKLGIVDSILNWAALKSQDILNKKSGVKTCRLRGIPKLEDANNAGTKNSINCTLILTEGDSAKTLAVSGLSVVGRNLYGVFPLRGKVLNVREASHKQIMENAEINNIIKIMGLKYKDKYVDRDSLKSLRYGKILIMTDQDQDGSHIKGLLINFIHYNWPNLLQHKFLDEFITPIVKVSKRGNSQSFYSMPEFEIWKNETENWQTFNIKYYKGLGTSTSKEAKEYFQDLDRHLINFKYDGNEDDKSIELAFSKKKIEQRKVWLTNWMEKRRERILHDLPEEYLYKPNLHKISYTDFVNKELVLFSNMDNERSIPSLVDGFKPGQRKVMYTCFKRNLIKELKVAQLSGSVAELSAYHHGEVSLMATIINLAHDFVGSNNINLLMPNGQFGTRLAGGKDAASPRYIFTCLNAITRKIFRPEDDSILSYTYDDTFKTEPKYYVPILPMILVNGCEGIGTGWSTKIPNYNPIDIVNNLKRLLKDEEMKPMMPYYRGYRGEILEFDSSKYITCGELAVLDNNSIEISELPIKVWTQTYKENVIESLMYSNDNKNGLVTDYSEYHTDTTVRFVLKVKSELFNKHHDSAMYKYLKLQSSISTNSMVLFDSNGCIKRFSNVSEMMKEFYIVRLKYYLIRKKYMVGLLTAEAKKYSNQARFIIEYSSKKIVIDNVPRKKIIEILIDGKYDSDPIKKWNEKQKIENVDQSNEEEQDSNETHDFNYILNMSLWTLSKEKREELLKQKGDKLLELSNLEKLSAKDLWLSDLEEFLVAYRAFLDEKESELKSALNPKMKKKGTSLYTKKDNNLVPSKYADRIAPKIDQASLDLKKKVELKAKIKLEKDKQVKVDNVKSGKIIDVKLEKVDNVDETEFKSLYERIGVDPVTKKRNNNDIKATKMKKIKLDSKKEKIVDDSCSDNDLKKNKKKDITLDSSDSELESISQLSKTKKRKNDDIKPTKTKKFKLDSKKEKIFDHSCSHNDLKKNEKKNLTLNSSDSELESISQLSKTKKLYLFGNSNNKSTNKKGPLDSSDSDQDIIDVSQSPIKKKRNAKDKSTKKNIASDNSDSSIEEVKLVRAKRETKPIKYNLKSEDSESNSEESESNSDFVSDLSQSSFE</sequence>
<dbReference type="GO" id="GO:0000712">
    <property type="term" value="P:resolution of meiotic recombination intermediates"/>
    <property type="evidence" value="ECO:0007669"/>
    <property type="project" value="TreeGrafter"/>
</dbReference>
<dbReference type="InterPro" id="IPR013758">
    <property type="entry name" value="Topo_IIA_A/C_ab"/>
</dbReference>
<dbReference type="OrthoDB" id="276498at2759"/>
<keyword evidence="9 12" id="KW-0799">Topoisomerase</keyword>
<dbReference type="InterPro" id="IPR018522">
    <property type="entry name" value="TopoIIA_CS"/>
</dbReference>
<dbReference type="InterPro" id="IPR002205">
    <property type="entry name" value="Topo_IIA_dom_A"/>
</dbReference>
<dbReference type="GO" id="GO:0003677">
    <property type="term" value="F:DNA binding"/>
    <property type="evidence" value="ECO:0007669"/>
    <property type="project" value="UniProtKB-UniRule"/>
</dbReference>
<dbReference type="Gene3D" id="1.10.268.10">
    <property type="entry name" value="Topoisomerase, domain 3"/>
    <property type="match status" value="1"/>
</dbReference>
<keyword evidence="8" id="KW-0460">Magnesium</keyword>
<dbReference type="InterPro" id="IPR031660">
    <property type="entry name" value="TOPRIM_C"/>
</dbReference>
<feature type="compositionally biased region" description="Acidic residues" evidence="14">
    <location>
        <begin position="1477"/>
        <end position="1486"/>
    </location>
</feature>
<feature type="domain" description="Topo IIA-type catalytic" evidence="16">
    <location>
        <begin position="706"/>
        <end position="1152"/>
    </location>
</feature>
<dbReference type="Pfam" id="PF01751">
    <property type="entry name" value="Toprim"/>
    <property type="match status" value="1"/>
</dbReference>
<feature type="compositionally biased region" description="Basic and acidic residues" evidence="14">
    <location>
        <begin position="1454"/>
        <end position="1476"/>
    </location>
</feature>
<evidence type="ECO:0000256" key="10">
    <source>
        <dbReference type="ARBA" id="ARBA00023125"/>
    </source>
</evidence>
<evidence type="ECO:0000313" key="17">
    <source>
        <dbReference type="EMBL" id="OAF68460.1"/>
    </source>
</evidence>
<accession>A0A177B2T6</accession>
<dbReference type="CDD" id="cd03365">
    <property type="entry name" value="TOPRIM_TopoIIA"/>
    <property type="match status" value="1"/>
</dbReference>
<dbReference type="InterPro" id="IPR001241">
    <property type="entry name" value="Topo_IIA"/>
</dbReference>
<evidence type="ECO:0000256" key="13">
    <source>
        <dbReference type="RuleBase" id="RU362094"/>
    </source>
</evidence>
<evidence type="ECO:0000256" key="2">
    <source>
        <dbReference type="ARBA" id="ARBA00001913"/>
    </source>
</evidence>
<evidence type="ECO:0000256" key="7">
    <source>
        <dbReference type="ARBA" id="ARBA00022840"/>
    </source>
</evidence>
<dbReference type="SUPFAM" id="SSF54211">
    <property type="entry name" value="Ribosomal protein S5 domain 2-like"/>
    <property type="match status" value="1"/>
</dbReference>
<dbReference type="Gene3D" id="3.30.1360.40">
    <property type="match status" value="1"/>
</dbReference>
<keyword evidence="18" id="KW-1185">Reference proteome</keyword>
<dbReference type="PRINTS" id="PR01158">
    <property type="entry name" value="TOPISMRASEII"/>
</dbReference>
<keyword evidence="5" id="KW-0479">Metal-binding</keyword>
<dbReference type="InterPro" id="IPR050634">
    <property type="entry name" value="DNA_Topoisomerase_II"/>
</dbReference>
<dbReference type="InterPro" id="IPR013506">
    <property type="entry name" value="Topo_IIA_bsu_dom2"/>
</dbReference>
<dbReference type="FunFam" id="3.40.50.670:FF:000001">
    <property type="entry name" value="DNA topoisomerase 2"/>
    <property type="match status" value="2"/>
</dbReference>
<feature type="compositionally biased region" description="Basic residues" evidence="14">
    <location>
        <begin position="1429"/>
        <end position="1441"/>
    </location>
</feature>
<keyword evidence="11 12" id="KW-0413">Isomerase</keyword>
<dbReference type="Gene3D" id="3.30.565.10">
    <property type="entry name" value="Histidine kinase-like ATPase, C-terminal domain"/>
    <property type="match status" value="1"/>
</dbReference>
<keyword evidence="6 13" id="KW-0547">Nucleotide-binding</keyword>
<dbReference type="InterPro" id="IPR013757">
    <property type="entry name" value="Topo_IIA_A_a_sf"/>
</dbReference>
<dbReference type="CDD" id="cd03481">
    <property type="entry name" value="TopoIIA_Trans_ScTopoIIA"/>
    <property type="match status" value="1"/>
</dbReference>
<gene>
    <name evidence="17" type="ORF">A3Q56_03822</name>
</gene>
<dbReference type="CDD" id="cd00187">
    <property type="entry name" value="TOP4c"/>
    <property type="match status" value="1"/>
</dbReference>
<keyword evidence="7 13" id="KW-0067">ATP-binding</keyword>
<dbReference type="Gene3D" id="3.30.1490.30">
    <property type="match status" value="1"/>
</dbReference>
<dbReference type="PANTHER" id="PTHR10169:SF38">
    <property type="entry name" value="DNA TOPOISOMERASE 2"/>
    <property type="match status" value="1"/>
</dbReference>
<evidence type="ECO:0000259" key="16">
    <source>
        <dbReference type="PROSITE" id="PS52040"/>
    </source>
</evidence>
<evidence type="ECO:0000313" key="18">
    <source>
        <dbReference type="Proteomes" id="UP000078046"/>
    </source>
</evidence>
<evidence type="ECO:0000256" key="4">
    <source>
        <dbReference type="ARBA" id="ARBA00011080"/>
    </source>
</evidence>
<dbReference type="Pfam" id="PF00521">
    <property type="entry name" value="DNA_topoisoIV"/>
    <property type="match status" value="1"/>
</dbReference>
<evidence type="ECO:0000256" key="8">
    <source>
        <dbReference type="ARBA" id="ARBA00022842"/>
    </source>
</evidence>
<comment type="catalytic activity">
    <reaction evidence="1 12 13">
        <text>ATP-dependent breakage, passage and rejoining of double-stranded DNA.</text>
        <dbReference type="EC" id="5.6.2.2"/>
    </reaction>
</comment>
<dbReference type="InterPro" id="IPR001154">
    <property type="entry name" value="TopoII_euk"/>
</dbReference>
<evidence type="ECO:0000256" key="3">
    <source>
        <dbReference type="ARBA" id="ARBA00001946"/>
    </source>
</evidence>
<dbReference type="InterPro" id="IPR006171">
    <property type="entry name" value="TOPRIM_dom"/>
</dbReference>
<keyword evidence="10 12" id="KW-0238">DNA-binding</keyword>
<dbReference type="SUPFAM" id="SSF55874">
    <property type="entry name" value="ATPase domain of HSP90 chaperone/DNA topoisomerase II/histidine kinase"/>
    <property type="match status" value="1"/>
</dbReference>
<evidence type="ECO:0000256" key="11">
    <source>
        <dbReference type="ARBA" id="ARBA00023235"/>
    </source>
</evidence>
<comment type="caution">
    <text evidence="17">The sequence shown here is derived from an EMBL/GenBank/DDBJ whole genome shotgun (WGS) entry which is preliminary data.</text>
</comment>
<evidence type="ECO:0000259" key="15">
    <source>
        <dbReference type="PROSITE" id="PS50880"/>
    </source>
</evidence>
<dbReference type="Pfam" id="PF00204">
    <property type="entry name" value="DNA_gyraseB"/>
    <property type="match status" value="1"/>
</dbReference>
<dbReference type="Pfam" id="PF16898">
    <property type="entry name" value="TOPRIM_C"/>
    <property type="match status" value="1"/>
</dbReference>